<evidence type="ECO:0000313" key="2">
    <source>
        <dbReference type="EMBL" id="EGF12256.1"/>
    </source>
</evidence>
<dbReference type="HOGENOM" id="CLU_177734_2_1_4"/>
<dbReference type="Proteomes" id="UP000004105">
    <property type="component" value="Unassembled WGS sequence"/>
</dbReference>
<comment type="caution">
    <text evidence="2">The sequence shown here is derived from an EMBL/GenBank/DDBJ whole genome shotgun (WGS) entry which is preliminary data.</text>
</comment>
<dbReference type="AlphaFoldDB" id="F2B8G1"/>
<reference evidence="2 3" key="1">
    <citation type="submission" date="2011-02" db="EMBL/GenBank/DDBJ databases">
        <authorList>
            <person name="Muzny D."/>
            <person name="Qin X."/>
            <person name="Deng J."/>
            <person name="Jiang H."/>
            <person name="Liu Y."/>
            <person name="Qu J."/>
            <person name="Song X.-Z."/>
            <person name="Zhang L."/>
            <person name="Thornton R."/>
            <person name="Coyle M."/>
            <person name="Francisco L."/>
            <person name="Jackson L."/>
            <person name="Javaid M."/>
            <person name="Korchina V."/>
            <person name="Kovar C."/>
            <person name="Mata R."/>
            <person name="Mathew T."/>
            <person name="Ngo R."/>
            <person name="Nguyen L."/>
            <person name="Nguyen N."/>
            <person name="Okwuonu G."/>
            <person name="Ongeri F."/>
            <person name="Pham C."/>
            <person name="Simmons D."/>
            <person name="Wilczek-Boney K."/>
            <person name="Hale W."/>
            <person name="Jakkamsetti A."/>
            <person name="Pham P."/>
            <person name="Ruth R."/>
            <person name="San Lucas F."/>
            <person name="Warren J."/>
            <person name="Zhang J."/>
            <person name="Zhao Z."/>
            <person name="Zhou C."/>
            <person name="Zhu D."/>
            <person name="Lee S."/>
            <person name="Bess C."/>
            <person name="Blankenburg K."/>
            <person name="Forbes L."/>
            <person name="Fu Q."/>
            <person name="Gubbala S."/>
            <person name="Hirani K."/>
            <person name="Jayaseelan J.C."/>
            <person name="Lara F."/>
            <person name="Munidasa M."/>
            <person name="Palculict T."/>
            <person name="Patil S."/>
            <person name="Pu L.-L."/>
            <person name="Saada N."/>
            <person name="Tang L."/>
            <person name="Weissenberger G."/>
            <person name="Zhu Y."/>
            <person name="Hemphill L."/>
            <person name="Shang Y."/>
            <person name="Youmans B."/>
            <person name="Ayvaz T."/>
            <person name="Ross M."/>
            <person name="Santibanez J."/>
            <person name="Aqrawi P."/>
            <person name="Gross S."/>
            <person name="Joshi V."/>
            <person name="Fowler G."/>
            <person name="Nazareth L."/>
            <person name="Reid J."/>
            <person name="Worley K."/>
            <person name="Petrosino J."/>
            <person name="Highlander S."/>
            <person name="Gibbs R."/>
        </authorList>
    </citation>
    <scope>NUCLEOTIDE SEQUENCE [LARGE SCALE GENOMIC DNA]</scope>
    <source>
        <strain evidence="2 3">ATCC BAA-1200</strain>
    </source>
</reference>
<feature type="transmembrane region" description="Helical" evidence="1">
    <location>
        <begin position="20"/>
        <end position="41"/>
    </location>
</feature>
<feature type="transmembrane region" description="Helical" evidence="1">
    <location>
        <begin position="72"/>
        <end position="91"/>
    </location>
</feature>
<protein>
    <submittedName>
        <fullName evidence="2">Photosystem I reaction center subunit XI</fullName>
        <ecNumber evidence="2">6.2.1.1</ecNumber>
    </submittedName>
</protein>
<dbReference type="EC" id="6.2.1.1" evidence="2"/>
<dbReference type="RefSeq" id="WP_007341060.1">
    <property type="nucleotide sequence ID" value="NZ_GL878494.1"/>
</dbReference>
<keyword evidence="2" id="KW-0436">Ligase</keyword>
<dbReference type="Pfam" id="PF07178">
    <property type="entry name" value="TraL"/>
    <property type="match status" value="1"/>
</dbReference>
<evidence type="ECO:0000256" key="1">
    <source>
        <dbReference type="SAM" id="Phobius"/>
    </source>
</evidence>
<keyword evidence="3" id="KW-1185">Reference proteome</keyword>
<keyword evidence="1" id="KW-1133">Transmembrane helix</keyword>
<evidence type="ECO:0000313" key="3">
    <source>
        <dbReference type="Proteomes" id="UP000004105"/>
    </source>
</evidence>
<proteinExistence type="predicted"/>
<keyword evidence="1" id="KW-0812">Transmembrane</keyword>
<sequence>MSDNNRAVVFPEYVDTLPQFLFLESDDISVFIVGMMVGVVLQYALRTAFGMLAGIALGAWMSYQYVKFKRNTLPGTMMHMLYALTGLFVLNKRFANGLIKRVDN</sequence>
<dbReference type="EMBL" id="AFAY01000002">
    <property type="protein sequence ID" value="EGF12256.1"/>
    <property type="molecule type" value="Genomic_DNA"/>
</dbReference>
<keyword evidence="1" id="KW-0472">Membrane</keyword>
<dbReference type="InterPro" id="IPR009838">
    <property type="entry name" value="T4SS_TraL"/>
</dbReference>
<organism evidence="2 3">
    <name type="scientific">Neisseria bacilliformis ATCC BAA-1200</name>
    <dbReference type="NCBI Taxonomy" id="888742"/>
    <lineage>
        <taxon>Bacteria</taxon>
        <taxon>Pseudomonadati</taxon>
        <taxon>Pseudomonadota</taxon>
        <taxon>Betaproteobacteria</taxon>
        <taxon>Neisseriales</taxon>
        <taxon>Neisseriaceae</taxon>
        <taxon>Neisseria</taxon>
    </lineage>
</organism>
<dbReference type="GO" id="GO:0003987">
    <property type="term" value="F:acetate-CoA ligase activity"/>
    <property type="evidence" value="ECO:0007669"/>
    <property type="project" value="UniProtKB-EC"/>
</dbReference>
<dbReference type="GO" id="GO:0019867">
    <property type="term" value="C:outer membrane"/>
    <property type="evidence" value="ECO:0007669"/>
    <property type="project" value="InterPro"/>
</dbReference>
<gene>
    <name evidence="2" type="primary">acs</name>
    <name evidence="2" type="ORF">HMPREF9123_0045</name>
</gene>
<accession>F2B8G1</accession>
<name>F2B8G1_9NEIS</name>